<evidence type="ECO:0000313" key="2">
    <source>
        <dbReference type="Proteomes" id="UP000828251"/>
    </source>
</evidence>
<reference evidence="1 2" key="1">
    <citation type="journal article" date="2021" name="Plant Biotechnol. J.">
        <title>Multi-omics assisted identification of the key and species-specific regulatory components of drought-tolerant mechanisms in Gossypium stocksii.</title>
        <authorList>
            <person name="Yu D."/>
            <person name="Ke L."/>
            <person name="Zhang D."/>
            <person name="Wu Y."/>
            <person name="Sun Y."/>
            <person name="Mei J."/>
            <person name="Sun J."/>
            <person name="Sun Y."/>
        </authorList>
    </citation>
    <scope>NUCLEOTIDE SEQUENCE [LARGE SCALE GENOMIC DNA]</scope>
    <source>
        <strain evidence="2">cv. E1</strain>
        <tissue evidence="1">Leaf</tissue>
    </source>
</reference>
<accession>A0A9D3VA68</accession>
<keyword evidence="2" id="KW-1185">Reference proteome</keyword>
<dbReference type="AlphaFoldDB" id="A0A9D3VA68"/>
<organism evidence="1 2">
    <name type="scientific">Gossypium stocksii</name>
    <dbReference type="NCBI Taxonomy" id="47602"/>
    <lineage>
        <taxon>Eukaryota</taxon>
        <taxon>Viridiplantae</taxon>
        <taxon>Streptophyta</taxon>
        <taxon>Embryophyta</taxon>
        <taxon>Tracheophyta</taxon>
        <taxon>Spermatophyta</taxon>
        <taxon>Magnoliopsida</taxon>
        <taxon>eudicotyledons</taxon>
        <taxon>Gunneridae</taxon>
        <taxon>Pentapetalae</taxon>
        <taxon>rosids</taxon>
        <taxon>malvids</taxon>
        <taxon>Malvales</taxon>
        <taxon>Malvaceae</taxon>
        <taxon>Malvoideae</taxon>
        <taxon>Gossypium</taxon>
    </lineage>
</organism>
<dbReference type="EMBL" id="JAIQCV010000008">
    <property type="protein sequence ID" value="KAH1075172.1"/>
    <property type="molecule type" value="Genomic_DNA"/>
</dbReference>
<evidence type="ECO:0000313" key="1">
    <source>
        <dbReference type="EMBL" id="KAH1075172.1"/>
    </source>
</evidence>
<name>A0A9D3VA68_9ROSI</name>
<comment type="caution">
    <text evidence="1">The sequence shown here is derived from an EMBL/GenBank/DDBJ whole genome shotgun (WGS) entry which is preliminary data.</text>
</comment>
<protein>
    <submittedName>
        <fullName evidence="1">Uncharacterized protein</fullName>
    </submittedName>
</protein>
<sequence length="109" mass="12748">MMKNPLWNRKDHSYNRPSAVYFRQENYKLHNPIINVILKSDILSSTVSLAKEKLVESSQQSLMLLLQSCLVECMCVFLRAARKTKLGLCPSDWFYQLPQELVEQKKQTN</sequence>
<proteinExistence type="predicted"/>
<dbReference type="Proteomes" id="UP000828251">
    <property type="component" value="Unassembled WGS sequence"/>
</dbReference>
<gene>
    <name evidence="1" type="ORF">J1N35_027500</name>
</gene>